<sequence length="449" mass="46066">MKDTYLDLVNGPLGQIAKRLGLPQPVRLHRFGQVPEHHLTAPVLVLGGSPGAQSIADRLLSEGFEVRRHAGSAERLRAVIAVFDEAKEPADLSATALEIGASLRSLLPCARVITVSRAPRPGTGAAEAVATAQAVTGLTRSLAHEMRAGSTANGILLDGVDVEAASVTAALWFLLSAKSAYVSGQFIPVTGAGEAISAADFESTGERGPLAGRTAVVTGAARGIGAAIARTLARDGASIVGVDMPQAGQALAEVMNEVGGRTLQLDITADTAADRIAESLDGRVDILVHNAGITRDKLLANMDPARWDSVLAVNLESQARINAELSERGLFVTGAQVVSLASTSGIAGNRGQTNYAASKAGVIGLTAASAQEFARRAGSINAVAPGFIETDMTAKMPALTRQVARRLSSLQQGGQPIDVAEAVAFLASAPARGINGSTLRVCGQNMVGA</sequence>
<comment type="caution">
    <text evidence="3">The sequence shown here is derived from an EMBL/GenBank/DDBJ whole genome shotgun (WGS) entry which is preliminary data.</text>
</comment>
<organism evidence="3 4">
    <name type="scientific">Brevibacterium celere</name>
    <dbReference type="NCBI Taxonomy" id="225845"/>
    <lineage>
        <taxon>Bacteria</taxon>
        <taxon>Bacillati</taxon>
        <taxon>Actinomycetota</taxon>
        <taxon>Actinomycetes</taxon>
        <taxon>Micrococcales</taxon>
        <taxon>Brevibacteriaceae</taxon>
        <taxon>Brevibacterium</taxon>
    </lineage>
</organism>
<gene>
    <name evidence="3" type="ORF">DFO65_105287</name>
</gene>
<accession>A0A366IIN7</accession>
<keyword evidence="4" id="KW-1185">Reference proteome</keyword>
<dbReference type="PRINTS" id="PR00081">
    <property type="entry name" value="GDHRDH"/>
</dbReference>
<dbReference type="PANTHER" id="PTHR42879:SF2">
    <property type="entry name" value="3-OXOACYL-[ACYL-CARRIER-PROTEIN] REDUCTASE FABG"/>
    <property type="match status" value="1"/>
</dbReference>
<dbReference type="PRINTS" id="PR00080">
    <property type="entry name" value="SDRFAMILY"/>
</dbReference>
<protein>
    <submittedName>
        <fullName evidence="3">3-oxoacyl-[acyl-carrier protein] reductase</fullName>
    </submittedName>
</protein>
<reference evidence="3 4" key="1">
    <citation type="submission" date="2018-06" db="EMBL/GenBank/DDBJ databases">
        <title>Freshwater and sediment microbial communities from various areas in North America, analyzing microbe dynamics in response to fracking.</title>
        <authorList>
            <person name="Lamendella R."/>
        </authorList>
    </citation>
    <scope>NUCLEOTIDE SEQUENCE [LARGE SCALE GENOMIC DNA]</scope>
    <source>
        <strain evidence="3 4">3b_TX</strain>
    </source>
</reference>
<dbReference type="Proteomes" id="UP000253509">
    <property type="component" value="Unassembled WGS sequence"/>
</dbReference>
<feature type="domain" description="Ketoreductase" evidence="2">
    <location>
        <begin position="213"/>
        <end position="386"/>
    </location>
</feature>
<dbReference type="AlphaFoldDB" id="A0A366IIN7"/>
<evidence type="ECO:0000313" key="3">
    <source>
        <dbReference type="EMBL" id="RBP71681.1"/>
    </source>
</evidence>
<dbReference type="PANTHER" id="PTHR42879">
    <property type="entry name" value="3-OXOACYL-(ACYL-CARRIER-PROTEIN) REDUCTASE"/>
    <property type="match status" value="1"/>
</dbReference>
<evidence type="ECO:0000313" key="4">
    <source>
        <dbReference type="Proteomes" id="UP000253509"/>
    </source>
</evidence>
<evidence type="ECO:0000259" key="2">
    <source>
        <dbReference type="SMART" id="SM00822"/>
    </source>
</evidence>
<dbReference type="EMBL" id="QNSB01000005">
    <property type="protein sequence ID" value="RBP71681.1"/>
    <property type="molecule type" value="Genomic_DNA"/>
</dbReference>
<dbReference type="InterPro" id="IPR057326">
    <property type="entry name" value="KR_dom"/>
</dbReference>
<dbReference type="Pfam" id="PF13561">
    <property type="entry name" value="adh_short_C2"/>
    <property type="match status" value="1"/>
</dbReference>
<dbReference type="SMART" id="SM00822">
    <property type="entry name" value="PKS_KR"/>
    <property type="match status" value="1"/>
</dbReference>
<dbReference type="InterPro" id="IPR050259">
    <property type="entry name" value="SDR"/>
</dbReference>
<comment type="similarity">
    <text evidence="1">Belongs to the short-chain dehydrogenases/reductases (SDR) family.</text>
</comment>
<dbReference type="FunFam" id="3.40.50.720:FF:000338">
    <property type="entry name" value="3-oxoacyl-ACP reductase FabG"/>
    <property type="match status" value="1"/>
</dbReference>
<dbReference type="NCBIfam" id="NF006110">
    <property type="entry name" value="PRK08261.1"/>
    <property type="match status" value="1"/>
</dbReference>
<dbReference type="RefSeq" id="WP_113904173.1">
    <property type="nucleotide sequence ID" value="NZ_QNSB01000005.1"/>
</dbReference>
<dbReference type="SUPFAM" id="SSF51735">
    <property type="entry name" value="NAD(P)-binding Rossmann-fold domains"/>
    <property type="match status" value="2"/>
</dbReference>
<dbReference type="InterPro" id="IPR036291">
    <property type="entry name" value="NAD(P)-bd_dom_sf"/>
</dbReference>
<dbReference type="InterPro" id="IPR002347">
    <property type="entry name" value="SDR_fam"/>
</dbReference>
<name>A0A366IIN7_9MICO</name>
<dbReference type="Gene3D" id="3.40.50.720">
    <property type="entry name" value="NAD(P)-binding Rossmann-like Domain"/>
    <property type="match status" value="2"/>
</dbReference>
<evidence type="ECO:0000256" key="1">
    <source>
        <dbReference type="ARBA" id="ARBA00006484"/>
    </source>
</evidence>
<proteinExistence type="inferred from homology"/>